<dbReference type="InterPro" id="IPR001214">
    <property type="entry name" value="SET_dom"/>
</dbReference>
<dbReference type="InterPro" id="IPR040415">
    <property type="entry name" value="SETD9"/>
</dbReference>
<reference evidence="2 3" key="1">
    <citation type="journal article" date="2007" name="Science">
        <title>Sea anemone genome reveals ancestral eumetazoan gene repertoire and genomic organization.</title>
        <authorList>
            <person name="Putnam N.H."/>
            <person name="Srivastava M."/>
            <person name="Hellsten U."/>
            <person name="Dirks B."/>
            <person name="Chapman J."/>
            <person name="Salamov A."/>
            <person name="Terry A."/>
            <person name="Shapiro H."/>
            <person name="Lindquist E."/>
            <person name="Kapitonov V.V."/>
            <person name="Jurka J."/>
            <person name="Genikhovich G."/>
            <person name="Grigoriev I.V."/>
            <person name="Lucas S.M."/>
            <person name="Steele R.E."/>
            <person name="Finnerty J.R."/>
            <person name="Technau U."/>
            <person name="Martindale M.Q."/>
            <person name="Rokhsar D.S."/>
        </authorList>
    </citation>
    <scope>NUCLEOTIDE SEQUENCE [LARGE SCALE GENOMIC DNA]</scope>
    <source>
        <strain evidence="3">CH2 X CH6</strain>
    </source>
</reference>
<accession>A7RW12</accession>
<protein>
    <recommendedName>
        <fullName evidence="1">SET domain-containing protein</fullName>
    </recommendedName>
</protein>
<gene>
    <name evidence="2" type="ORF">NEMVEDRAFT_v1g95239</name>
</gene>
<dbReference type="PANTHER" id="PTHR33524">
    <property type="entry name" value="C5ORF35"/>
    <property type="match status" value="1"/>
</dbReference>
<dbReference type="OMA" id="YQPYEPI"/>
<dbReference type="EMBL" id="DS469545">
    <property type="protein sequence ID" value="EDO44333.1"/>
    <property type="molecule type" value="Genomic_DNA"/>
</dbReference>
<dbReference type="InterPro" id="IPR046341">
    <property type="entry name" value="SET_dom_sf"/>
</dbReference>
<dbReference type="InParanoid" id="A7RW12"/>
<evidence type="ECO:0000313" key="3">
    <source>
        <dbReference type="Proteomes" id="UP000001593"/>
    </source>
</evidence>
<name>A7RW12_NEMVE</name>
<organism evidence="2 3">
    <name type="scientific">Nematostella vectensis</name>
    <name type="common">Starlet sea anemone</name>
    <dbReference type="NCBI Taxonomy" id="45351"/>
    <lineage>
        <taxon>Eukaryota</taxon>
        <taxon>Metazoa</taxon>
        <taxon>Cnidaria</taxon>
        <taxon>Anthozoa</taxon>
        <taxon>Hexacorallia</taxon>
        <taxon>Actiniaria</taxon>
        <taxon>Edwardsiidae</taxon>
        <taxon>Nematostella</taxon>
    </lineage>
</organism>
<dbReference type="OrthoDB" id="442460at2759"/>
<keyword evidence="3" id="KW-1185">Reference proteome</keyword>
<dbReference type="PhylomeDB" id="A7RW12"/>
<dbReference type="KEGG" id="nve:5516325"/>
<sequence>MQRWLEKWTNYKYRFVPWIVFNLKNRTVREVPSNFQDKVASNDELFSSLKTFFNALDGNYSAQSALKVMRDVFGYQIEIQNSSIPGVGRGVFVTSGSIPRGRLVALYPGTVYWPYEPIMLQSVGNQFVFRCIDGIHIDGNDSGISKIIYRSIGKRDELGPYAPCDSSWLGSSLHNPLAIGQYVNNGSRNRPANVAYQELDIQVSELSVKLMKYVPNVWYGGDNIGRTNPFIRTVTLVSTCDIKEGEELFSSYFTVVN</sequence>
<dbReference type="SUPFAM" id="SSF82199">
    <property type="entry name" value="SET domain"/>
    <property type="match status" value="1"/>
</dbReference>
<dbReference type="Gene3D" id="2.170.270.10">
    <property type="entry name" value="SET domain"/>
    <property type="match status" value="1"/>
</dbReference>
<dbReference type="eggNOG" id="ENOG502QVIC">
    <property type="taxonomic scope" value="Eukaryota"/>
</dbReference>
<evidence type="ECO:0000259" key="1">
    <source>
        <dbReference type="PROSITE" id="PS50280"/>
    </source>
</evidence>
<feature type="domain" description="SET" evidence="1">
    <location>
        <begin position="75"/>
        <end position="253"/>
    </location>
</feature>
<dbReference type="AlphaFoldDB" id="A7RW12"/>
<dbReference type="HOGENOM" id="CLU_930547_0_0_1"/>
<proteinExistence type="predicted"/>
<evidence type="ECO:0000313" key="2">
    <source>
        <dbReference type="EMBL" id="EDO44333.1"/>
    </source>
</evidence>
<dbReference type="PROSITE" id="PS50280">
    <property type="entry name" value="SET"/>
    <property type="match status" value="1"/>
</dbReference>
<dbReference type="Proteomes" id="UP000001593">
    <property type="component" value="Unassembled WGS sequence"/>
</dbReference>
<dbReference type="PANTHER" id="PTHR33524:SF2">
    <property type="entry name" value="SET DOMAIN-CONTAINING PROTEIN 9"/>
    <property type="match status" value="1"/>
</dbReference>
<dbReference type="CDD" id="cd10537">
    <property type="entry name" value="SET_SETD9"/>
    <property type="match status" value="1"/>
</dbReference>